<dbReference type="Pfam" id="PF20084">
    <property type="entry name" value="TrbK"/>
    <property type="match status" value="1"/>
</dbReference>
<gene>
    <name evidence="2" type="ORF">OO17_23355</name>
</gene>
<name>A0A0D7EAY9_RHOPL</name>
<evidence type="ECO:0000313" key="2">
    <source>
        <dbReference type="EMBL" id="KIZ37791.1"/>
    </source>
</evidence>
<evidence type="ECO:0000313" key="3">
    <source>
        <dbReference type="Proteomes" id="UP000032515"/>
    </source>
</evidence>
<dbReference type="Proteomes" id="UP000032515">
    <property type="component" value="Unassembled WGS sequence"/>
</dbReference>
<dbReference type="AlphaFoldDB" id="A0A0D7EAY9"/>
<dbReference type="EMBL" id="JXXE01000521">
    <property type="protein sequence ID" value="KIZ37791.1"/>
    <property type="molecule type" value="Genomic_DNA"/>
</dbReference>
<sequence>MDGKMLARLGAVVFVAVAITATAIEMSRKEEAPEAWPSGRGAVTAADPLRDELIRCQALGEAGPRDSACLRAWAENRNRFLAPGARPAERLPDMPPAPRNDTTRQPGSTDQPALEPAPLIAPPQLDEAR</sequence>
<dbReference type="NCBIfam" id="TIGR04360">
    <property type="entry name" value="other_trbK"/>
    <property type="match status" value="1"/>
</dbReference>
<protein>
    <submittedName>
        <fullName evidence="2">Conjugal transfer protein TrbK</fullName>
    </submittedName>
</protein>
<evidence type="ECO:0000256" key="1">
    <source>
        <dbReference type="SAM" id="MobiDB-lite"/>
    </source>
</evidence>
<organism evidence="2 3">
    <name type="scientific">Rhodopseudomonas palustris</name>
    <dbReference type="NCBI Taxonomy" id="1076"/>
    <lineage>
        <taxon>Bacteria</taxon>
        <taxon>Pseudomonadati</taxon>
        <taxon>Pseudomonadota</taxon>
        <taxon>Alphaproteobacteria</taxon>
        <taxon>Hyphomicrobiales</taxon>
        <taxon>Nitrobacteraceae</taxon>
        <taxon>Rhodopseudomonas</taxon>
    </lineage>
</organism>
<reference evidence="2 3" key="1">
    <citation type="submission" date="2014-11" db="EMBL/GenBank/DDBJ databases">
        <title>Genomics and ecophysiology of heterotrophic nitrogen fixing bacteria isolated from estuarine surface water.</title>
        <authorList>
            <person name="Bentzon-Tilia M."/>
            <person name="Severin I."/>
            <person name="Hansen L.H."/>
            <person name="Riemann L."/>
        </authorList>
    </citation>
    <scope>NUCLEOTIDE SEQUENCE [LARGE SCALE GENOMIC DNA]</scope>
    <source>
        <strain evidence="2 3">BAL398</strain>
    </source>
</reference>
<proteinExistence type="predicted"/>
<dbReference type="OrthoDB" id="9815800at2"/>
<dbReference type="RefSeq" id="WP_044416200.1">
    <property type="nucleotide sequence ID" value="NZ_JXXE01000521.1"/>
</dbReference>
<dbReference type="PATRIC" id="fig|1076.23.peg.5577"/>
<comment type="caution">
    <text evidence="2">The sequence shown here is derived from an EMBL/GenBank/DDBJ whole genome shotgun (WGS) entry which is preliminary data.</text>
</comment>
<dbReference type="InterPro" id="IPR027587">
    <property type="entry name" value="TrbK"/>
</dbReference>
<accession>A0A0D7EAY9</accession>
<feature type="region of interest" description="Disordered" evidence="1">
    <location>
        <begin position="81"/>
        <end position="129"/>
    </location>
</feature>
<feature type="compositionally biased region" description="Low complexity" evidence="1">
    <location>
        <begin position="112"/>
        <end position="129"/>
    </location>
</feature>